<name>A0ABV0J2I9_9NEIS</name>
<comment type="caution">
    <text evidence="2">The sequence shown here is derived from an EMBL/GenBank/DDBJ whole genome shotgun (WGS) entry which is preliminary data.</text>
</comment>
<organism evidence="2 3">
    <name type="scientific">Chromobacterium phragmitis</name>
    <dbReference type="NCBI Taxonomy" id="2202141"/>
    <lineage>
        <taxon>Bacteria</taxon>
        <taxon>Pseudomonadati</taxon>
        <taxon>Pseudomonadota</taxon>
        <taxon>Betaproteobacteria</taxon>
        <taxon>Neisseriales</taxon>
        <taxon>Chromobacteriaceae</taxon>
        <taxon>Chromobacterium</taxon>
    </lineage>
</organism>
<sequence>MSLVKINIENRLAKAEKGGKFYQVSQAEVGGRYYVWSSYAGSALLHAAGAAEVKARISTSSSPSAPVFPIDRQRKTFFVGAYSSKKAAQLAVDDQAGKKSKSSSRYQFFTVTEHRYEETAPASDFLSTMAGILPEDEVKRMTDALAIMAGAGAALPEEIAQLSDDEIFAQLQDAPPAGRPENTTSKTNTHWATW</sequence>
<reference evidence="2 3" key="1">
    <citation type="submission" date="2024-05" db="EMBL/GenBank/DDBJ databases">
        <authorList>
            <person name="De Oliveira J.P."/>
            <person name="Noriler S.A."/>
            <person name="De Oliveira A.G."/>
            <person name="Sipoli D.S."/>
        </authorList>
    </citation>
    <scope>NUCLEOTIDE SEQUENCE [LARGE SCALE GENOMIC DNA]</scope>
    <source>
        <strain evidence="2 3">LABIM192</strain>
    </source>
</reference>
<feature type="region of interest" description="Disordered" evidence="1">
    <location>
        <begin position="173"/>
        <end position="194"/>
    </location>
</feature>
<gene>
    <name evidence="2" type="ORF">ABI908_24305</name>
</gene>
<evidence type="ECO:0008006" key="4">
    <source>
        <dbReference type="Google" id="ProtNLM"/>
    </source>
</evidence>
<proteinExistence type="predicted"/>
<protein>
    <recommendedName>
        <fullName evidence="4">SPOR domain-containing protein</fullName>
    </recommendedName>
</protein>
<feature type="compositionally biased region" description="Polar residues" evidence="1">
    <location>
        <begin position="181"/>
        <end position="194"/>
    </location>
</feature>
<accession>A0ABV0J2I9</accession>
<dbReference type="Proteomes" id="UP001462502">
    <property type="component" value="Unassembled WGS sequence"/>
</dbReference>
<evidence type="ECO:0000313" key="2">
    <source>
        <dbReference type="EMBL" id="MEO9387222.1"/>
    </source>
</evidence>
<evidence type="ECO:0000313" key="3">
    <source>
        <dbReference type="Proteomes" id="UP001462502"/>
    </source>
</evidence>
<keyword evidence="3" id="KW-1185">Reference proteome</keyword>
<evidence type="ECO:0000256" key="1">
    <source>
        <dbReference type="SAM" id="MobiDB-lite"/>
    </source>
</evidence>
<dbReference type="RefSeq" id="WP_347937955.1">
    <property type="nucleotide sequence ID" value="NZ_JBDXMI010000019.1"/>
</dbReference>
<dbReference type="EMBL" id="JBDXMI010000019">
    <property type="protein sequence ID" value="MEO9387222.1"/>
    <property type="molecule type" value="Genomic_DNA"/>
</dbReference>